<keyword evidence="3" id="KW-0251">Elongation factor</keyword>
<dbReference type="Gene3D" id="1.20.5.2050">
    <property type="match status" value="1"/>
</dbReference>
<dbReference type="AlphaFoldDB" id="A0A6P6RXM9"/>
<evidence type="ECO:0000256" key="1">
    <source>
        <dbReference type="SAM" id="MobiDB-lite"/>
    </source>
</evidence>
<dbReference type="GO" id="GO:0003746">
    <property type="term" value="F:translation elongation factor activity"/>
    <property type="evidence" value="ECO:0007669"/>
    <property type="project" value="UniProtKB-KW"/>
</dbReference>
<gene>
    <name evidence="3" type="primary">LOC34623292</name>
</gene>
<feature type="region of interest" description="Disordered" evidence="1">
    <location>
        <begin position="381"/>
        <end position="400"/>
    </location>
</feature>
<reference evidence="3" key="1">
    <citation type="submission" date="2025-08" db="UniProtKB">
        <authorList>
            <consortium name="RefSeq"/>
        </authorList>
    </citation>
    <scope>IDENTIFICATION</scope>
</reference>
<keyword evidence="3" id="KW-0648">Protein biosynthesis</keyword>
<feature type="compositionally biased region" description="Low complexity" evidence="1">
    <location>
        <begin position="151"/>
        <end position="176"/>
    </location>
</feature>
<proteinExistence type="predicted"/>
<feature type="compositionally biased region" description="Low complexity" evidence="1">
    <location>
        <begin position="258"/>
        <end position="274"/>
    </location>
</feature>
<feature type="region of interest" description="Disordered" evidence="1">
    <location>
        <begin position="682"/>
        <end position="748"/>
    </location>
</feature>
<feature type="compositionally biased region" description="Low complexity" evidence="1">
    <location>
        <begin position="725"/>
        <end position="736"/>
    </location>
</feature>
<evidence type="ECO:0000313" key="2">
    <source>
        <dbReference type="Proteomes" id="UP000515125"/>
    </source>
</evidence>
<feature type="compositionally biased region" description="Polar residues" evidence="1">
    <location>
        <begin position="632"/>
        <end position="667"/>
    </location>
</feature>
<accession>A0A6P6RXM9</accession>
<feature type="compositionally biased region" description="Low complexity" evidence="1">
    <location>
        <begin position="686"/>
        <end position="707"/>
    </location>
</feature>
<name>A0A6P6RXM9_9EIME</name>
<feature type="compositionally biased region" description="Low complexity" evidence="1">
    <location>
        <begin position="211"/>
        <end position="231"/>
    </location>
</feature>
<feature type="compositionally biased region" description="Low complexity" evidence="1">
    <location>
        <begin position="83"/>
        <end position="118"/>
    </location>
</feature>
<keyword evidence="2" id="KW-1185">Reference proteome</keyword>
<sequence>MAAAADPTPCAAQQLQQLLLQELPVSSAATEQQAAGAPPLPGWSPDGDDVGASPDARKRLQQSRGNPPSLAAPFSVIPCSTRSSDGSSGPAESSKSCSSTSQPVSSPSASEAATAAAAEIEDDEFLLQRQQQRSGTNTSRLASRRPLGLQAALTSAAATAAASTAVSARPSPSAASEGSVASIGRSTRASTRPKRQLARRDLLDQGQRLCSSTGSSAGSSSKQQKRSTQQTRSRRSSSLDPHALDAVASAASGLEAAAVGGSCGSGSPSGELSSMKQQQTNEMLLRHPGRDRSGSRQDEWIHMRNERQQPSDNQLRQLGVHFSRYDNSWVARLHVGGKILKKYFSSKLYGFERAREKALQARRDMELDLLRSQRQQQQEAAAAAAASGVANGGNSSRCSVTGSNANSVTANTPTSFLGAAATAAPLPPLLSAAAVEEEVLRSEEGLKKGMSLFHSAAAAAAMMLAQQQVMQQLLLLQMHSSATAASTAQQPQQRQRSGDSLLSQAETTGYALQLEQLQRLQQLQQLQQLHQQQFATTFLLAAAGCIADGGTASSVPTPSSSSTPGGNSSSACCCSTNGCCCGTSGDSCSGGLCKLERQQEDPEQQQLLLEGPSRGRGGTRTGYSSPSDFRKNCNSSMGGEISATPTGRQQNGVTTADNPLLPQSGSDSPFAAVASLLASLGTQGKGNNSSSSLAGSNTSTAASAGVVSKRRGNTPALPLQEISRSRGGSLQQQSLSPDSASVCSPRELQQQVQQRLQQLLHQLQQGQDGSNHLHTPTGMAEDQQRQHDTSTSSLLPCLQDLLQSLGAVSSQSQPEATAAVAAAAAAAPGGHQQQQDSARLREAVQQLREVQQHRLLQERQQQQQTIEDAEMHEGHLGDMDADAAALLASRGKKHRIPA</sequence>
<dbReference type="OrthoDB" id="334037at2759"/>
<feature type="compositionally biased region" description="Polar residues" evidence="1">
    <location>
        <begin position="128"/>
        <end position="141"/>
    </location>
</feature>
<dbReference type="RefSeq" id="XP_026191865.1">
    <property type="nucleotide sequence ID" value="XM_026336080.1"/>
</dbReference>
<evidence type="ECO:0000313" key="3">
    <source>
        <dbReference type="RefSeq" id="XP_026191865.1"/>
    </source>
</evidence>
<organism evidence="2 3">
    <name type="scientific">Cyclospora cayetanensis</name>
    <dbReference type="NCBI Taxonomy" id="88456"/>
    <lineage>
        <taxon>Eukaryota</taxon>
        <taxon>Sar</taxon>
        <taxon>Alveolata</taxon>
        <taxon>Apicomplexa</taxon>
        <taxon>Conoidasida</taxon>
        <taxon>Coccidia</taxon>
        <taxon>Eucoccidiorida</taxon>
        <taxon>Eimeriorina</taxon>
        <taxon>Eimeriidae</taxon>
        <taxon>Cyclospora</taxon>
    </lineage>
</organism>
<feature type="region of interest" description="Disordered" evidence="1">
    <location>
        <begin position="763"/>
        <end position="791"/>
    </location>
</feature>
<dbReference type="GeneID" id="34623292"/>
<dbReference type="Proteomes" id="UP000515125">
    <property type="component" value="Unplaced"/>
</dbReference>
<feature type="region of interest" description="Disordered" evidence="1">
    <location>
        <begin position="607"/>
        <end position="667"/>
    </location>
</feature>
<protein>
    <submittedName>
        <fullName evidence="3">Negative elongation factor A</fullName>
    </submittedName>
</protein>
<feature type="region of interest" description="Disordered" evidence="1">
    <location>
        <begin position="26"/>
        <end position="241"/>
    </location>
</feature>
<feature type="region of interest" description="Disordered" evidence="1">
    <location>
        <begin position="258"/>
        <end position="277"/>
    </location>
</feature>